<dbReference type="AlphaFoldDB" id="A0A4Y4F5Q7"/>
<feature type="active site" evidence="5">
    <location>
        <position position="21"/>
    </location>
</feature>
<dbReference type="PROSITE" id="PS00151">
    <property type="entry name" value="ACYLPHOSPHATASE_2"/>
    <property type="match status" value="1"/>
</dbReference>
<sequence length="91" mass="9768">MGQQQCMKAIISGRVQGVCFRRSTQQQAEALGIVGYARNLADGRVEVLMCGEAERLAALREWLGHGPPGAEVTHVECQDVELAPPDGFTTG</sequence>
<dbReference type="InterPro" id="IPR001792">
    <property type="entry name" value="Acylphosphatase-like_dom"/>
</dbReference>
<evidence type="ECO:0000256" key="1">
    <source>
        <dbReference type="ARBA" id="ARBA00005614"/>
    </source>
</evidence>
<comment type="similarity">
    <text evidence="1 7">Belongs to the acylphosphatase family.</text>
</comment>
<keyword evidence="10" id="KW-1185">Reference proteome</keyword>
<keyword evidence="5 6" id="KW-0378">Hydrolase</keyword>
<dbReference type="PANTHER" id="PTHR47268">
    <property type="entry name" value="ACYLPHOSPHATASE"/>
    <property type="match status" value="1"/>
</dbReference>
<evidence type="ECO:0000256" key="2">
    <source>
        <dbReference type="ARBA" id="ARBA00012150"/>
    </source>
</evidence>
<name>A0A4Y4F5Q7_9GAMM</name>
<organism evidence="9 10">
    <name type="scientific">Halomonas halmophila</name>
    <dbReference type="NCBI Taxonomy" id="252"/>
    <lineage>
        <taxon>Bacteria</taxon>
        <taxon>Pseudomonadati</taxon>
        <taxon>Pseudomonadota</taxon>
        <taxon>Gammaproteobacteria</taxon>
        <taxon>Oceanospirillales</taxon>
        <taxon>Halomonadaceae</taxon>
        <taxon>Halomonas</taxon>
    </lineage>
</organism>
<proteinExistence type="inferred from homology"/>
<protein>
    <recommendedName>
        <fullName evidence="3 5">Acylphosphatase</fullName>
        <ecNumber evidence="2 5">3.6.1.7</ecNumber>
    </recommendedName>
</protein>
<dbReference type="PROSITE" id="PS00150">
    <property type="entry name" value="ACYLPHOSPHATASE_1"/>
    <property type="match status" value="1"/>
</dbReference>
<dbReference type="GO" id="GO:0003998">
    <property type="term" value="F:acylphosphatase activity"/>
    <property type="evidence" value="ECO:0007669"/>
    <property type="project" value="UniProtKB-EC"/>
</dbReference>
<dbReference type="PANTHER" id="PTHR47268:SF4">
    <property type="entry name" value="ACYLPHOSPHATASE"/>
    <property type="match status" value="1"/>
</dbReference>
<dbReference type="PRINTS" id="PR00112">
    <property type="entry name" value="ACYLPHPHTASE"/>
</dbReference>
<evidence type="ECO:0000256" key="3">
    <source>
        <dbReference type="ARBA" id="ARBA00015991"/>
    </source>
</evidence>
<dbReference type="EC" id="3.6.1.7" evidence="2 5"/>
<dbReference type="PROSITE" id="PS51160">
    <property type="entry name" value="ACYLPHOSPHATASE_3"/>
    <property type="match status" value="1"/>
</dbReference>
<reference evidence="9 10" key="1">
    <citation type="submission" date="2019-06" db="EMBL/GenBank/DDBJ databases">
        <title>Whole genome shotgun sequence of Halomonas halmophila NBRC 15537.</title>
        <authorList>
            <person name="Hosoyama A."/>
            <person name="Uohara A."/>
            <person name="Ohji S."/>
            <person name="Ichikawa N."/>
        </authorList>
    </citation>
    <scope>NUCLEOTIDE SEQUENCE [LARGE SCALE GENOMIC DNA]</scope>
    <source>
        <strain evidence="9 10">NBRC 15537</strain>
    </source>
</reference>
<dbReference type="OrthoDB" id="5295388at2"/>
<gene>
    <name evidence="9" type="primary">acyP</name>
    <name evidence="9" type="ORF">HHA01_14180</name>
</gene>
<feature type="domain" description="Acylphosphatase-like" evidence="8">
    <location>
        <begin position="6"/>
        <end position="91"/>
    </location>
</feature>
<comment type="catalytic activity">
    <reaction evidence="4 5 6">
        <text>an acyl phosphate + H2O = a carboxylate + phosphate + H(+)</text>
        <dbReference type="Rhea" id="RHEA:14965"/>
        <dbReference type="ChEBI" id="CHEBI:15377"/>
        <dbReference type="ChEBI" id="CHEBI:15378"/>
        <dbReference type="ChEBI" id="CHEBI:29067"/>
        <dbReference type="ChEBI" id="CHEBI:43474"/>
        <dbReference type="ChEBI" id="CHEBI:59918"/>
        <dbReference type="EC" id="3.6.1.7"/>
    </reaction>
</comment>
<evidence type="ECO:0000256" key="7">
    <source>
        <dbReference type="RuleBase" id="RU004168"/>
    </source>
</evidence>
<evidence type="ECO:0000256" key="6">
    <source>
        <dbReference type="RuleBase" id="RU000553"/>
    </source>
</evidence>
<accession>A0A4Y4F5Q7</accession>
<evidence type="ECO:0000259" key="8">
    <source>
        <dbReference type="PROSITE" id="PS51160"/>
    </source>
</evidence>
<dbReference type="RefSeq" id="WP_141319190.1">
    <property type="nucleotide sequence ID" value="NZ_BJOC01000019.1"/>
</dbReference>
<evidence type="ECO:0000313" key="9">
    <source>
        <dbReference type="EMBL" id="GED22441.1"/>
    </source>
</evidence>
<dbReference type="InterPro" id="IPR020456">
    <property type="entry name" value="Acylphosphatase"/>
</dbReference>
<dbReference type="EMBL" id="BJOC01000019">
    <property type="protein sequence ID" value="GED22441.1"/>
    <property type="molecule type" value="Genomic_DNA"/>
</dbReference>
<dbReference type="InterPro" id="IPR036046">
    <property type="entry name" value="Acylphosphatase-like_dom_sf"/>
</dbReference>
<feature type="active site" evidence="5">
    <location>
        <position position="39"/>
    </location>
</feature>
<evidence type="ECO:0000313" key="10">
    <source>
        <dbReference type="Proteomes" id="UP000319812"/>
    </source>
</evidence>
<dbReference type="SUPFAM" id="SSF54975">
    <property type="entry name" value="Acylphosphatase/BLUF domain-like"/>
    <property type="match status" value="1"/>
</dbReference>
<dbReference type="Pfam" id="PF00708">
    <property type="entry name" value="Acylphosphatase"/>
    <property type="match status" value="1"/>
</dbReference>
<dbReference type="Gene3D" id="3.30.70.100">
    <property type="match status" value="1"/>
</dbReference>
<comment type="caution">
    <text evidence="9">The sequence shown here is derived from an EMBL/GenBank/DDBJ whole genome shotgun (WGS) entry which is preliminary data.</text>
</comment>
<dbReference type="Proteomes" id="UP000319812">
    <property type="component" value="Unassembled WGS sequence"/>
</dbReference>
<dbReference type="NCBIfam" id="NF011000">
    <property type="entry name" value="PRK14426.1"/>
    <property type="match status" value="1"/>
</dbReference>
<dbReference type="NCBIfam" id="NF011022">
    <property type="entry name" value="PRK14451.1"/>
    <property type="match status" value="1"/>
</dbReference>
<evidence type="ECO:0000256" key="5">
    <source>
        <dbReference type="PROSITE-ProRule" id="PRU00520"/>
    </source>
</evidence>
<evidence type="ECO:0000256" key="4">
    <source>
        <dbReference type="ARBA" id="ARBA00047645"/>
    </source>
</evidence>
<dbReference type="InterPro" id="IPR017968">
    <property type="entry name" value="Acylphosphatase_CS"/>
</dbReference>